<comment type="caution">
    <text evidence="2">The sequence shown here is derived from an EMBL/GenBank/DDBJ whole genome shotgun (WGS) entry which is preliminary data.</text>
</comment>
<keyword evidence="2" id="KW-0808">Transferase</keyword>
<evidence type="ECO:0000259" key="1">
    <source>
        <dbReference type="Pfam" id="PF08241"/>
    </source>
</evidence>
<protein>
    <submittedName>
        <fullName evidence="2">Methyltransferase family protein</fullName>
    </submittedName>
</protein>
<dbReference type="InterPro" id="IPR013216">
    <property type="entry name" value="Methyltransf_11"/>
</dbReference>
<reference evidence="2 3" key="1">
    <citation type="submission" date="2018-03" db="EMBL/GenBank/DDBJ databases">
        <title>Genomic Encyclopedia of Type Strains, Phase III (KMG-III): the genomes of soil and plant-associated and newly described type strains.</title>
        <authorList>
            <person name="Whitman W."/>
        </authorList>
    </citation>
    <scope>NUCLEOTIDE SEQUENCE [LARGE SCALE GENOMIC DNA]</scope>
    <source>
        <strain evidence="2 3">CGMCC 4.7104</strain>
    </source>
</reference>
<proteinExistence type="predicted"/>
<dbReference type="PANTHER" id="PTHR43460">
    <property type="entry name" value="METHYLTRANSFERASE"/>
    <property type="match status" value="1"/>
</dbReference>
<dbReference type="Proteomes" id="UP000238312">
    <property type="component" value="Unassembled WGS sequence"/>
</dbReference>
<dbReference type="CDD" id="cd02440">
    <property type="entry name" value="AdoMet_MTases"/>
    <property type="match status" value="1"/>
</dbReference>
<name>A0A2T0N9U8_9ACTN</name>
<accession>A0A2T0N9U8</accession>
<dbReference type="GO" id="GO:0008757">
    <property type="term" value="F:S-adenosylmethionine-dependent methyltransferase activity"/>
    <property type="evidence" value="ECO:0007669"/>
    <property type="project" value="InterPro"/>
</dbReference>
<dbReference type="EMBL" id="PVNG01000002">
    <property type="protein sequence ID" value="PRX69554.1"/>
    <property type="molecule type" value="Genomic_DNA"/>
</dbReference>
<sequence>MIALMDYEALIHEALTTPFEGWDFSVFGDRVTYHGTLPWDYERLVRDHLAHAKALLDLGTGGGEFLSSLAPLPPRTAATEAHPPNLPLARARLEPLGVAVTEDTRPFPDASFDLIINRHDSYDPHELNRLLTPGGTFLTQQVGGRDLEEINAALGGPPHEDHSWNLDTATTGLNVTWSQEGSFTTTFHDIGALVLFLRVIPWQVPNFDVHTCEPRLRALHDAMKRGHPLHTTAHRFALLATR</sequence>
<dbReference type="PANTHER" id="PTHR43460:SF1">
    <property type="entry name" value="METHYLTRANSFERASE TYPE 11 DOMAIN-CONTAINING PROTEIN"/>
    <property type="match status" value="1"/>
</dbReference>
<dbReference type="Pfam" id="PF08241">
    <property type="entry name" value="Methyltransf_11"/>
    <property type="match status" value="1"/>
</dbReference>
<gene>
    <name evidence="2" type="ORF">B0I32_102612</name>
</gene>
<evidence type="ECO:0000313" key="3">
    <source>
        <dbReference type="Proteomes" id="UP000238312"/>
    </source>
</evidence>
<organism evidence="2 3">
    <name type="scientific">Nonomuraea fuscirosea</name>
    <dbReference type="NCBI Taxonomy" id="1291556"/>
    <lineage>
        <taxon>Bacteria</taxon>
        <taxon>Bacillati</taxon>
        <taxon>Actinomycetota</taxon>
        <taxon>Actinomycetes</taxon>
        <taxon>Streptosporangiales</taxon>
        <taxon>Streptosporangiaceae</taxon>
        <taxon>Nonomuraea</taxon>
    </lineage>
</organism>
<dbReference type="InterPro" id="IPR052939">
    <property type="entry name" value="23S_rRNA_MeTrnsfrase_RlmA"/>
</dbReference>
<dbReference type="InterPro" id="IPR029063">
    <property type="entry name" value="SAM-dependent_MTases_sf"/>
</dbReference>
<keyword evidence="3" id="KW-1185">Reference proteome</keyword>
<dbReference type="AlphaFoldDB" id="A0A2T0N9U8"/>
<dbReference type="SUPFAM" id="SSF53335">
    <property type="entry name" value="S-adenosyl-L-methionine-dependent methyltransferases"/>
    <property type="match status" value="1"/>
</dbReference>
<evidence type="ECO:0000313" key="2">
    <source>
        <dbReference type="EMBL" id="PRX69554.1"/>
    </source>
</evidence>
<dbReference type="GO" id="GO:0032259">
    <property type="term" value="P:methylation"/>
    <property type="evidence" value="ECO:0007669"/>
    <property type="project" value="UniProtKB-KW"/>
</dbReference>
<keyword evidence="2" id="KW-0489">Methyltransferase</keyword>
<feature type="domain" description="Methyltransferase type 11" evidence="1">
    <location>
        <begin position="56"/>
        <end position="138"/>
    </location>
</feature>
<dbReference type="Gene3D" id="3.40.50.150">
    <property type="entry name" value="Vaccinia Virus protein VP39"/>
    <property type="match status" value="1"/>
</dbReference>